<dbReference type="OrthoDB" id="72851at2759"/>
<dbReference type="GO" id="GO:0012505">
    <property type="term" value="C:endomembrane system"/>
    <property type="evidence" value="ECO:0007669"/>
    <property type="project" value="UniProtKB-SubCell"/>
</dbReference>
<evidence type="ECO:0000256" key="7">
    <source>
        <dbReference type="ARBA" id="ARBA00023316"/>
    </source>
</evidence>
<dbReference type="STRING" id="888268.A0A1E5UL37"/>
<reference evidence="8 9" key="1">
    <citation type="submission" date="2016-09" db="EMBL/GenBank/DDBJ databases">
        <title>The draft genome of Dichanthelium oligosanthes: A C3 panicoid grass species.</title>
        <authorList>
            <person name="Studer A.J."/>
            <person name="Schnable J.C."/>
            <person name="Brutnell T.P."/>
        </authorList>
    </citation>
    <scope>NUCLEOTIDE SEQUENCE [LARGE SCALE GENOMIC DNA]</scope>
    <source>
        <strain evidence="9">cv. Kellogg 1175</strain>
        <tissue evidence="8">Leaf</tissue>
    </source>
</reference>
<gene>
    <name evidence="8" type="ORF">BAE44_0025405</name>
</gene>
<keyword evidence="9" id="KW-1185">Reference proteome</keyword>
<keyword evidence="7" id="KW-0961">Cell wall biogenesis/degradation</keyword>
<dbReference type="InterPro" id="IPR005150">
    <property type="entry name" value="Cellulose_synth"/>
</dbReference>
<proteinExistence type="predicted"/>
<feature type="non-terminal residue" evidence="8">
    <location>
        <position position="134"/>
    </location>
</feature>
<comment type="caution">
    <text evidence="8">The sequence shown here is derived from an EMBL/GenBank/DDBJ whole genome shotgun (WGS) entry which is preliminary data.</text>
</comment>
<evidence type="ECO:0000313" key="8">
    <source>
        <dbReference type="EMBL" id="OEL13577.1"/>
    </source>
</evidence>
<evidence type="ECO:0000256" key="4">
    <source>
        <dbReference type="ARBA" id="ARBA00022692"/>
    </source>
</evidence>
<evidence type="ECO:0000256" key="5">
    <source>
        <dbReference type="ARBA" id="ARBA00022989"/>
    </source>
</evidence>
<sequence length="134" mass="14920">MHAVRQTRWFGQDGLRGPILSGTGFYVRRDALYGATPAGGHTESFCSMEAGELARRFGHSDHLVASVRNLHQQQPPPSAAGGRRRLLLPHDATLVASCAYEKGTGWGDQVGFMYHSVVEDYFTGYRRFFSRGWT</sequence>
<dbReference type="GO" id="GO:0071555">
    <property type="term" value="P:cell wall organization"/>
    <property type="evidence" value="ECO:0007669"/>
    <property type="project" value="UniProtKB-KW"/>
</dbReference>
<dbReference type="Proteomes" id="UP000095767">
    <property type="component" value="Unassembled WGS sequence"/>
</dbReference>
<keyword evidence="5" id="KW-1133">Transmembrane helix</keyword>
<protein>
    <submittedName>
        <fullName evidence="8">Uncharacterized protein</fullName>
    </submittedName>
</protein>
<keyword evidence="2" id="KW-0328">Glycosyltransferase</keyword>
<keyword evidence="3" id="KW-0808">Transferase</keyword>
<evidence type="ECO:0000256" key="3">
    <source>
        <dbReference type="ARBA" id="ARBA00022679"/>
    </source>
</evidence>
<dbReference type="AlphaFoldDB" id="A0A1E5UL37"/>
<accession>A0A1E5UL37</accession>
<evidence type="ECO:0000256" key="1">
    <source>
        <dbReference type="ARBA" id="ARBA00004308"/>
    </source>
</evidence>
<organism evidence="8 9">
    <name type="scientific">Dichanthelium oligosanthes</name>
    <dbReference type="NCBI Taxonomy" id="888268"/>
    <lineage>
        <taxon>Eukaryota</taxon>
        <taxon>Viridiplantae</taxon>
        <taxon>Streptophyta</taxon>
        <taxon>Embryophyta</taxon>
        <taxon>Tracheophyta</taxon>
        <taxon>Spermatophyta</taxon>
        <taxon>Magnoliopsida</taxon>
        <taxon>Liliopsida</taxon>
        <taxon>Poales</taxon>
        <taxon>Poaceae</taxon>
        <taxon>PACMAD clade</taxon>
        <taxon>Panicoideae</taxon>
        <taxon>Panicodae</taxon>
        <taxon>Paniceae</taxon>
        <taxon>Dichantheliinae</taxon>
        <taxon>Dichanthelium</taxon>
    </lineage>
</organism>
<dbReference type="GO" id="GO:0016020">
    <property type="term" value="C:membrane"/>
    <property type="evidence" value="ECO:0007669"/>
    <property type="project" value="InterPro"/>
</dbReference>
<evidence type="ECO:0000256" key="6">
    <source>
        <dbReference type="ARBA" id="ARBA00023136"/>
    </source>
</evidence>
<name>A0A1E5UL37_9POAL</name>
<dbReference type="Pfam" id="PF03552">
    <property type="entry name" value="Cellulose_synt"/>
    <property type="match status" value="1"/>
</dbReference>
<dbReference type="PANTHER" id="PTHR13301">
    <property type="entry name" value="X-BOX TRANSCRIPTION FACTOR-RELATED"/>
    <property type="match status" value="1"/>
</dbReference>
<keyword evidence="6" id="KW-0472">Membrane</keyword>
<dbReference type="GO" id="GO:0016760">
    <property type="term" value="F:cellulose synthase (UDP-forming) activity"/>
    <property type="evidence" value="ECO:0007669"/>
    <property type="project" value="InterPro"/>
</dbReference>
<dbReference type="EMBL" id="LWDX02072906">
    <property type="protein sequence ID" value="OEL13577.1"/>
    <property type="molecule type" value="Genomic_DNA"/>
</dbReference>
<evidence type="ECO:0000313" key="9">
    <source>
        <dbReference type="Proteomes" id="UP000095767"/>
    </source>
</evidence>
<evidence type="ECO:0000256" key="2">
    <source>
        <dbReference type="ARBA" id="ARBA00022676"/>
    </source>
</evidence>
<dbReference type="GO" id="GO:0030244">
    <property type="term" value="P:cellulose biosynthetic process"/>
    <property type="evidence" value="ECO:0007669"/>
    <property type="project" value="InterPro"/>
</dbReference>
<keyword evidence="4" id="KW-0812">Transmembrane</keyword>
<comment type="subcellular location">
    <subcellularLocation>
        <location evidence="1">Endomembrane system</location>
    </subcellularLocation>
</comment>